<dbReference type="InterPro" id="IPR004107">
    <property type="entry name" value="Integrase_SAM-like_N"/>
</dbReference>
<feature type="domain" description="Core-binding (CB)" evidence="7">
    <location>
        <begin position="84"/>
        <end position="175"/>
    </location>
</feature>
<dbReference type="CDD" id="cd01189">
    <property type="entry name" value="INT_ICEBs1_C_like"/>
    <property type="match status" value="1"/>
</dbReference>
<reference evidence="9" key="1">
    <citation type="journal article" date="2019" name="Int. J. Syst. Evol. Microbiol.">
        <title>The Global Catalogue of Microorganisms (GCM) 10K type strain sequencing project: providing services to taxonomists for standard genome sequencing and annotation.</title>
        <authorList>
            <consortium name="The Broad Institute Genomics Platform"/>
            <consortium name="The Broad Institute Genome Sequencing Center for Infectious Disease"/>
            <person name="Wu L."/>
            <person name="Ma J."/>
        </authorList>
    </citation>
    <scope>NUCLEOTIDE SEQUENCE [LARGE SCALE GENOMIC DNA]</scope>
    <source>
        <strain evidence="9">CGMCC 4.7139</strain>
    </source>
</reference>
<evidence type="ECO:0000313" key="8">
    <source>
        <dbReference type="EMBL" id="MFC4606925.1"/>
    </source>
</evidence>
<accession>A0ABV9G1G2</accession>
<dbReference type="InterPro" id="IPR011010">
    <property type="entry name" value="DNA_brk_join_enz"/>
</dbReference>
<comment type="caution">
    <text evidence="8">The sequence shown here is derived from an EMBL/GenBank/DDBJ whole genome shotgun (WGS) entry which is preliminary data.</text>
</comment>
<evidence type="ECO:0000259" key="7">
    <source>
        <dbReference type="PROSITE" id="PS51900"/>
    </source>
</evidence>
<dbReference type="Pfam" id="PF14659">
    <property type="entry name" value="Phage_int_SAM_3"/>
    <property type="match status" value="1"/>
</dbReference>
<dbReference type="Pfam" id="PF00589">
    <property type="entry name" value="Phage_integrase"/>
    <property type="match status" value="1"/>
</dbReference>
<evidence type="ECO:0000313" key="9">
    <source>
        <dbReference type="Proteomes" id="UP001595993"/>
    </source>
</evidence>
<dbReference type="InterPro" id="IPR028259">
    <property type="entry name" value="AP2-like_int_N"/>
</dbReference>
<comment type="similarity">
    <text evidence="1">Belongs to the 'phage' integrase family.</text>
</comment>
<dbReference type="InterPro" id="IPR013762">
    <property type="entry name" value="Integrase-like_cat_sf"/>
</dbReference>
<protein>
    <submittedName>
        <fullName evidence="8">Tyrosine-type recombinase/integrase</fullName>
    </submittedName>
</protein>
<dbReference type="InterPro" id="IPR044068">
    <property type="entry name" value="CB"/>
</dbReference>
<sequence length="414" mass="47033">MPLHIGVHALKESEYLLSVPIKKLPPNAKGQVRYRFVVDVGIDPATGKRRQLTRTFGTLKEAKAEYARITNRRQEGTFVPPNKVTVNEWLDQWLAMKADDLEETTIYNYQITLDRVRGRLGDIRLQELAEEDIEEWMHWALRHGRVRGGNAGTPLGVTSVDMSLARLKDALNRAVTRRLVTMNVAQHVTIPRRARKEERKKKEEVKPWNVREVQTFVHGVKGERLYASLLLSLMGLRPAEVCGLRWEDVDLDKATIIIANTRTMMGNRYVVEKDTKSLAGERELPVPAPVLAALELFKALQAEEKLALGEAYGDSGYVLVHETGEAFTIKQLRRRAYRLMEILGLRRVRLYDARSSCLTYLANNGVPDHILARWAGHTNVKTTKKWYVKPDVEDLRQAATTWDGLHSAATEGQA</sequence>
<dbReference type="InterPro" id="IPR050090">
    <property type="entry name" value="Tyrosine_recombinase_XerCD"/>
</dbReference>
<name>A0ABV9G1G2_9ACTN</name>
<keyword evidence="2" id="KW-0229">DNA integration</keyword>
<dbReference type="Gene3D" id="1.10.150.130">
    <property type="match status" value="1"/>
</dbReference>
<evidence type="ECO:0000256" key="3">
    <source>
        <dbReference type="ARBA" id="ARBA00023125"/>
    </source>
</evidence>
<keyword evidence="3 5" id="KW-0238">DNA-binding</keyword>
<evidence type="ECO:0000256" key="4">
    <source>
        <dbReference type="ARBA" id="ARBA00023172"/>
    </source>
</evidence>
<dbReference type="SUPFAM" id="SSF56349">
    <property type="entry name" value="DNA breaking-rejoining enzymes"/>
    <property type="match status" value="1"/>
</dbReference>
<evidence type="ECO:0000256" key="1">
    <source>
        <dbReference type="ARBA" id="ARBA00008857"/>
    </source>
</evidence>
<evidence type="ECO:0000259" key="6">
    <source>
        <dbReference type="PROSITE" id="PS51898"/>
    </source>
</evidence>
<keyword evidence="4" id="KW-0233">DNA recombination</keyword>
<proteinExistence type="inferred from homology"/>
<keyword evidence="9" id="KW-1185">Reference proteome</keyword>
<organism evidence="8 9">
    <name type="scientific">Streptomyces maoxianensis</name>
    <dbReference type="NCBI Taxonomy" id="1459942"/>
    <lineage>
        <taxon>Bacteria</taxon>
        <taxon>Bacillati</taxon>
        <taxon>Actinomycetota</taxon>
        <taxon>Actinomycetes</taxon>
        <taxon>Kitasatosporales</taxon>
        <taxon>Streptomycetaceae</taxon>
        <taxon>Streptomyces</taxon>
    </lineage>
</organism>
<evidence type="ECO:0000256" key="2">
    <source>
        <dbReference type="ARBA" id="ARBA00022908"/>
    </source>
</evidence>
<gene>
    <name evidence="8" type="ORF">ACFO9E_03685</name>
</gene>
<dbReference type="Pfam" id="PF14657">
    <property type="entry name" value="Arm-DNA-bind_4"/>
    <property type="match status" value="1"/>
</dbReference>
<dbReference type="PROSITE" id="PS51900">
    <property type="entry name" value="CB"/>
    <property type="match status" value="1"/>
</dbReference>
<dbReference type="PANTHER" id="PTHR30349:SF64">
    <property type="entry name" value="PROPHAGE INTEGRASE INTD-RELATED"/>
    <property type="match status" value="1"/>
</dbReference>
<dbReference type="InterPro" id="IPR010998">
    <property type="entry name" value="Integrase_recombinase_N"/>
</dbReference>
<dbReference type="PANTHER" id="PTHR30349">
    <property type="entry name" value="PHAGE INTEGRASE-RELATED"/>
    <property type="match status" value="1"/>
</dbReference>
<dbReference type="Proteomes" id="UP001595993">
    <property type="component" value="Unassembled WGS sequence"/>
</dbReference>
<evidence type="ECO:0000256" key="5">
    <source>
        <dbReference type="PROSITE-ProRule" id="PRU01248"/>
    </source>
</evidence>
<dbReference type="InterPro" id="IPR002104">
    <property type="entry name" value="Integrase_catalytic"/>
</dbReference>
<dbReference type="EMBL" id="JBHSFE010000005">
    <property type="protein sequence ID" value="MFC4606925.1"/>
    <property type="molecule type" value="Genomic_DNA"/>
</dbReference>
<dbReference type="Gene3D" id="1.10.443.10">
    <property type="entry name" value="Intergrase catalytic core"/>
    <property type="match status" value="1"/>
</dbReference>
<feature type="domain" description="Tyr recombinase" evidence="6">
    <location>
        <begin position="203"/>
        <end position="400"/>
    </location>
</feature>
<dbReference type="RefSeq" id="WP_381191574.1">
    <property type="nucleotide sequence ID" value="NZ_JBHSFE010000005.1"/>
</dbReference>
<dbReference type="PROSITE" id="PS51898">
    <property type="entry name" value="TYR_RECOMBINASE"/>
    <property type="match status" value="1"/>
</dbReference>